<dbReference type="PANTHER" id="PTHR10336">
    <property type="entry name" value="PHOSPHOINOSITIDE-SPECIFIC PHOSPHOLIPASE C FAMILY PROTEIN"/>
    <property type="match status" value="1"/>
</dbReference>
<dbReference type="GO" id="GO:0004435">
    <property type="term" value="F:phosphatidylinositol-4,5-bisphosphate phospholipase C activity"/>
    <property type="evidence" value="ECO:0007669"/>
    <property type="project" value="UniProtKB-EC"/>
</dbReference>
<keyword evidence="4" id="KW-0443">Lipid metabolism</keyword>
<evidence type="ECO:0000256" key="3">
    <source>
        <dbReference type="ARBA" id="ARBA00022963"/>
    </source>
</evidence>
<feature type="region of interest" description="Disordered" evidence="5">
    <location>
        <begin position="277"/>
        <end position="324"/>
    </location>
</feature>
<dbReference type="Pfam" id="PF15874">
    <property type="entry name" value="Il2rg"/>
    <property type="match status" value="1"/>
</dbReference>
<evidence type="ECO:0000256" key="5">
    <source>
        <dbReference type="SAM" id="MobiDB-lite"/>
    </source>
</evidence>
<dbReference type="Gene3D" id="2.60.40.150">
    <property type="entry name" value="C2 domain"/>
    <property type="match status" value="1"/>
</dbReference>
<organism evidence="8 9">
    <name type="scientific">Physocladia obscura</name>
    <dbReference type="NCBI Taxonomy" id="109957"/>
    <lineage>
        <taxon>Eukaryota</taxon>
        <taxon>Fungi</taxon>
        <taxon>Fungi incertae sedis</taxon>
        <taxon>Chytridiomycota</taxon>
        <taxon>Chytridiomycota incertae sedis</taxon>
        <taxon>Chytridiomycetes</taxon>
        <taxon>Chytridiales</taxon>
        <taxon>Chytriomycetaceae</taxon>
        <taxon>Physocladia</taxon>
    </lineage>
</organism>
<dbReference type="Pfam" id="PF00168">
    <property type="entry name" value="C2"/>
    <property type="match status" value="1"/>
</dbReference>
<dbReference type="Gene3D" id="3.20.20.190">
    <property type="entry name" value="Phosphatidylinositol (PI) phosphodiesterase"/>
    <property type="match status" value="1"/>
</dbReference>
<evidence type="ECO:0000256" key="1">
    <source>
        <dbReference type="ARBA" id="ARBA00012368"/>
    </source>
</evidence>
<dbReference type="GO" id="GO:0048015">
    <property type="term" value="P:phosphatidylinositol-mediated signaling"/>
    <property type="evidence" value="ECO:0007669"/>
    <property type="project" value="TreeGrafter"/>
</dbReference>
<dbReference type="CDD" id="cd00275">
    <property type="entry name" value="C2_PLC_like"/>
    <property type="match status" value="1"/>
</dbReference>
<dbReference type="PROSITE" id="PS50004">
    <property type="entry name" value="C2"/>
    <property type="match status" value="1"/>
</dbReference>
<proteinExistence type="predicted"/>
<dbReference type="InterPro" id="IPR000008">
    <property type="entry name" value="C2_dom"/>
</dbReference>
<feature type="compositionally biased region" description="Polar residues" evidence="5">
    <location>
        <begin position="279"/>
        <end position="302"/>
    </location>
</feature>
<evidence type="ECO:0000259" key="6">
    <source>
        <dbReference type="PROSITE" id="PS50004"/>
    </source>
</evidence>
<sequence length="324" mass="35784">MVALNLQTFDRGCQVNAAMFKGNGGCGWVLKRGLRRTHWRKINGNWNFGSGEDCICQSVTLVVKVISAQQLPTKDGGSAAGRLIHSPPCVEIEIAGDEADCARCKTKGGSFGGFNTIWKEEFQFAISEPELAILRFQVYSGENRLTNDIVELFENLNLWNMSYINVKYGANFEKLININCQICVILNHLKNTCGFSNITYPIDLATEAGEVIDLMSKPKEIALKHIEPRKSYILVRAVGEFGEDSVPLYFPLVDDSKIRCFVPEKIRAAKSKRPIGTDRLSQLETSVTSESRSPAPHTNVSLKKTALGVAGMITKGDKGPQKSH</sequence>
<evidence type="ECO:0000256" key="2">
    <source>
        <dbReference type="ARBA" id="ARBA00022801"/>
    </source>
</evidence>
<dbReference type="EMBL" id="JADGJH010000098">
    <property type="protein sequence ID" value="KAJ3138192.1"/>
    <property type="molecule type" value="Genomic_DNA"/>
</dbReference>
<feature type="compositionally biased region" description="Basic and acidic residues" evidence="5">
    <location>
        <begin position="315"/>
        <end position="324"/>
    </location>
</feature>
<evidence type="ECO:0000313" key="8">
    <source>
        <dbReference type="EMBL" id="KAJ3138192.1"/>
    </source>
</evidence>
<keyword evidence="2" id="KW-0378">Hydrolase</keyword>
<protein>
    <recommendedName>
        <fullName evidence="1">phosphoinositide phospholipase C</fullName>
        <ecNumber evidence="1">3.1.4.11</ecNumber>
    </recommendedName>
</protein>
<reference evidence="8" key="1">
    <citation type="submission" date="2020-05" db="EMBL/GenBank/DDBJ databases">
        <title>Phylogenomic resolution of chytrid fungi.</title>
        <authorList>
            <person name="Stajich J.E."/>
            <person name="Amses K."/>
            <person name="Simmons R."/>
            <person name="Seto K."/>
            <person name="Myers J."/>
            <person name="Bonds A."/>
            <person name="Quandt C.A."/>
            <person name="Barry K."/>
            <person name="Liu P."/>
            <person name="Grigoriev I."/>
            <person name="Longcore J.E."/>
            <person name="James T.Y."/>
        </authorList>
    </citation>
    <scope>NUCLEOTIDE SEQUENCE</scope>
    <source>
        <strain evidence="8">JEL0513</strain>
    </source>
</reference>
<feature type="domain" description="C2" evidence="6">
    <location>
        <begin position="42"/>
        <end position="176"/>
    </location>
</feature>
<dbReference type="InterPro" id="IPR035892">
    <property type="entry name" value="C2_domain_sf"/>
</dbReference>
<dbReference type="GO" id="GO:0016042">
    <property type="term" value="P:lipid catabolic process"/>
    <property type="evidence" value="ECO:0007669"/>
    <property type="project" value="UniProtKB-KW"/>
</dbReference>
<comment type="caution">
    <text evidence="8">The sequence shown here is derived from an EMBL/GenBank/DDBJ whole genome shotgun (WGS) entry which is preliminary data.</text>
</comment>
<feature type="domain" description="PI-PLC Y-box" evidence="7">
    <location>
        <begin position="1"/>
        <end position="36"/>
    </location>
</feature>
<gene>
    <name evidence="8" type="primary">PLCD4</name>
    <name evidence="8" type="ORF">HK100_012873</name>
</gene>
<dbReference type="PROSITE" id="PS50008">
    <property type="entry name" value="PIPLC_Y_DOMAIN"/>
    <property type="match status" value="1"/>
</dbReference>
<evidence type="ECO:0000313" key="9">
    <source>
        <dbReference type="Proteomes" id="UP001211907"/>
    </source>
</evidence>
<dbReference type="SUPFAM" id="SSF51695">
    <property type="entry name" value="PLC-like phosphodiesterases"/>
    <property type="match status" value="1"/>
</dbReference>
<dbReference type="GO" id="GO:0051209">
    <property type="term" value="P:release of sequestered calcium ion into cytosol"/>
    <property type="evidence" value="ECO:0007669"/>
    <property type="project" value="TreeGrafter"/>
</dbReference>
<dbReference type="PANTHER" id="PTHR10336:SF36">
    <property type="entry name" value="1-PHOSPHATIDYLINOSITOL 4,5-BISPHOSPHATE PHOSPHODIESTERASE BETA-4"/>
    <property type="match status" value="1"/>
</dbReference>
<name>A0AAD5T8Y5_9FUNG</name>
<dbReference type="SMART" id="SM00239">
    <property type="entry name" value="C2"/>
    <property type="match status" value="1"/>
</dbReference>
<dbReference type="InterPro" id="IPR017946">
    <property type="entry name" value="PLC-like_Pdiesterase_TIM-brl"/>
</dbReference>
<dbReference type="Proteomes" id="UP001211907">
    <property type="component" value="Unassembled WGS sequence"/>
</dbReference>
<dbReference type="InterPro" id="IPR001192">
    <property type="entry name" value="PI-PLC_fam"/>
</dbReference>
<dbReference type="SUPFAM" id="SSF49562">
    <property type="entry name" value="C2 domain (Calcium/lipid-binding domain, CaLB)"/>
    <property type="match status" value="1"/>
</dbReference>
<dbReference type="InterPro" id="IPR001711">
    <property type="entry name" value="PLipase_C_Pinositol-sp_Y"/>
</dbReference>
<accession>A0AAD5T8Y5</accession>
<dbReference type="AlphaFoldDB" id="A0AAD5T8Y5"/>
<dbReference type="Pfam" id="PF00387">
    <property type="entry name" value="PI-PLC-Y"/>
    <property type="match status" value="1"/>
</dbReference>
<dbReference type="EC" id="3.1.4.11" evidence="1"/>
<dbReference type="InterPro" id="IPR039471">
    <property type="entry name" value="CXorf65-like"/>
</dbReference>
<keyword evidence="3" id="KW-0442">Lipid degradation</keyword>
<keyword evidence="9" id="KW-1185">Reference proteome</keyword>
<evidence type="ECO:0000256" key="4">
    <source>
        <dbReference type="ARBA" id="ARBA00023098"/>
    </source>
</evidence>
<evidence type="ECO:0000259" key="7">
    <source>
        <dbReference type="PROSITE" id="PS50008"/>
    </source>
</evidence>